<proteinExistence type="predicted"/>
<organism evidence="2 3">
    <name type="scientific">Occallatibacter riparius</name>
    <dbReference type="NCBI Taxonomy" id="1002689"/>
    <lineage>
        <taxon>Bacteria</taxon>
        <taxon>Pseudomonadati</taxon>
        <taxon>Acidobacteriota</taxon>
        <taxon>Terriglobia</taxon>
        <taxon>Terriglobales</taxon>
        <taxon>Acidobacteriaceae</taxon>
        <taxon>Occallatibacter</taxon>
    </lineage>
</organism>
<sequence length="98" mass="10605">MRTDRWLIAALLFLVGGLWLTFEWGHGNAGLNVVFPAEGTKLAINVTTTGWPVITGVPLVIVGVLLMAAALVTAVIAQFHRPDEAEPDSVTRLRIPME</sequence>
<accession>A0A9J7BSR3</accession>
<evidence type="ECO:0000256" key="1">
    <source>
        <dbReference type="SAM" id="Phobius"/>
    </source>
</evidence>
<keyword evidence="1" id="KW-0812">Transmembrane</keyword>
<dbReference type="Proteomes" id="UP001059380">
    <property type="component" value="Chromosome"/>
</dbReference>
<evidence type="ECO:0000313" key="2">
    <source>
        <dbReference type="EMBL" id="UWZ85625.1"/>
    </source>
</evidence>
<keyword evidence="1" id="KW-1133">Transmembrane helix</keyword>
<keyword evidence="1" id="KW-0472">Membrane</keyword>
<dbReference type="EMBL" id="CP093313">
    <property type="protein sequence ID" value="UWZ85625.1"/>
    <property type="molecule type" value="Genomic_DNA"/>
</dbReference>
<dbReference type="RefSeq" id="WP_260795205.1">
    <property type="nucleotide sequence ID" value="NZ_CP093313.1"/>
</dbReference>
<dbReference type="AlphaFoldDB" id="A0A9J7BSR3"/>
<name>A0A9J7BSR3_9BACT</name>
<dbReference type="KEGG" id="orp:MOP44_06690"/>
<reference evidence="2" key="1">
    <citation type="submission" date="2021-04" db="EMBL/GenBank/DDBJ databases">
        <title>Phylogenetic analysis of Acidobacteriaceae.</title>
        <authorList>
            <person name="Qiu L."/>
            <person name="Zhang Q."/>
        </authorList>
    </citation>
    <scope>NUCLEOTIDE SEQUENCE</scope>
    <source>
        <strain evidence="2">DSM 25168</strain>
    </source>
</reference>
<feature type="transmembrane region" description="Helical" evidence="1">
    <location>
        <begin position="53"/>
        <end position="77"/>
    </location>
</feature>
<keyword evidence="3" id="KW-1185">Reference proteome</keyword>
<evidence type="ECO:0000313" key="3">
    <source>
        <dbReference type="Proteomes" id="UP001059380"/>
    </source>
</evidence>
<gene>
    <name evidence="2" type="ORF">MOP44_06690</name>
</gene>
<protein>
    <submittedName>
        <fullName evidence="2">Uncharacterized protein</fullName>
    </submittedName>
</protein>